<feature type="transmembrane region" description="Helical" evidence="8">
    <location>
        <begin position="180"/>
        <end position="199"/>
    </location>
</feature>
<dbReference type="Pfam" id="PF01105">
    <property type="entry name" value="EMP24_GP25L"/>
    <property type="match status" value="1"/>
</dbReference>
<gene>
    <name evidence="11" type="ORF">BABINDRAFT_97989</name>
</gene>
<evidence type="ECO:0000256" key="6">
    <source>
        <dbReference type="ARBA" id="ARBA00023136"/>
    </source>
</evidence>
<organism evidence="11 12">
    <name type="scientific">Babjeviella inositovora NRRL Y-12698</name>
    <dbReference type="NCBI Taxonomy" id="984486"/>
    <lineage>
        <taxon>Eukaryota</taxon>
        <taxon>Fungi</taxon>
        <taxon>Dikarya</taxon>
        <taxon>Ascomycota</taxon>
        <taxon>Saccharomycotina</taxon>
        <taxon>Pichiomycetes</taxon>
        <taxon>Serinales incertae sedis</taxon>
        <taxon>Babjeviella</taxon>
    </lineage>
</organism>
<feature type="domain" description="GOLD" evidence="10">
    <location>
        <begin position="26"/>
        <end position="126"/>
    </location>
</feature>
<dbReference type="PROSITE" id="PS50866">
    <property type="entry name" value="GOLD"/>
    <property type="match status" value="1"/>
</dbReference>
<evidence type="ECO:0000256" key="4">
    <source>
        <dbReference type="ARBA" id="ARBA00022729"/>
    </source>
</evidence>
<dbReference type="STRING" id="984486.A0A1E3QJD5"/>
<comment type="similarity">
    <text evidence="2 7">Belongs to the EMP24/GP25L family.</text>
</comment>
<accession>A0A1E3QJD5</accession>
<keyword evidence="5 8" id="KW-1133">Transmembrane helix</keyword>
<dbReference type="Proteomes" id="UP000094336">
    <property type="component" value="Unassembled WGS sequence"/>
</dbReference>
<sequence length="212" mass="24280">MQFTLLFLGLVAYVHCFYFYVDGGDKQCFNKFLEHGDVLVGRYDVTFLDTNTNTYGKLNSESGLVIDVEEIFDNDHRVVHQKGTASGEFTFTTIDSGEHRICLSPQSGGWLSKTKSKIDINFSIGETKDLDSKGTERAQSLAERITHLNGILHDIRREQNTIRERESIFRDSSENTNNRVVAWSIFQILVLAGTCFWQLQHLRSFFVKQKLV</sequence>
<evidence type="ECO:0000313" key="12">
    <source>
        <dbReference type="Proteomes" id="UP000094336"/>
    </source>
</evidence>
<comment type="subcellular location">
    <subcellularLocation>
        <location evidence="1 7">Membrane</location>
        <topology evidence="1 7">Single-pass type I membrane protein</topology>
    </subcellularLocation>
</comment>
<dbReference type="OrthoDB" id="3427at2759"/>
<name>A0A1E3QJD5_9ASCO</name>
<evidence type="ECO:0000259" key="10">
    <source>
        <dbReference type="PROSITE" id="PS50866"/>
    </source>
</evidence>
<evidence type="ECO:0000313" key="11">
    <source>
        <dbReference type="EMBL" id="ODQ77728.1"/>
    </source>
</evidence>
<dbReference type="AlphaFoldDB" id="A0A1E3QJD5"/>
<feature type="signal peptide" evidence="9">
    <location>
        <begin position="1"/>
        <end position="16"/>
    </location>
</feature>
<keyword evidence="3 7" id="KW-0812">Transmembrane</keyword>
<dbReference type="PANTHER" id="PTHR22811">
    <property type="entry name" value="TRANSMEMBRANE EMP24 DOMAIN-CONTAINING PROTEIN"/>
    <property type="match status" value="1"/>
</dbReference>
<dbReference type="SMART" id="SM01190">
    <property type="entry name" value="EMP24_GP25L"/>
    <property type="match status" value="1"/>
</dbReference>
<dbReference type="InterPro" id="IPR009038">
    <property type="entry name" value="GOLD_dom"/>
</dbReference>
<dbReference type="EMBL" id="KV454439">
    <property type="protein sequence ID" value="ODQ77728.1"/>
    <property type="molecule type" value="Genomic_DNA"/>
</dbReference>
<keyword evidence="6 8" id="KW-0472">Membrane</keyword>
<evidence type="ECO:0000256" key="1">
    <source>
        <dbReference type="ARBA" id="ARBA00004479"/>
    </source>
</evidence>
<dbReference type="RefSeq" id="XP_018983056.1">
    <property type="nucleotide sequence ID" value="XM_019133020.1"/>
</dbReference>
<dbReference type="GO" id="GO:0016020">
    <property type="term" value="C:membrane"/>
    <property type="evidence" value="ECO:0007669"/>
    <property type="project" value="UniProtKB-SubCell"/>
</dbReference>
<proteinExistence type="inferred from homology"/>
<protein>
    <recommendedName>
        <fullName evidence="10">GOLD domain-containing protein</fullName>
    </recommendedName>
</protein>
<feature type="chain" id="PRO_5009134276" description="GOLD domain-containing protein" evidence="9">
    <location>
        <begin position="17"/>
        <end position="212"/>
    </location>
</feature>
<keyword evidence="4 9" id="KW-0732">Signal</keyword>
<evidence type="ECO:0000256" key="3">
    <source>
        <dbReference type="ARBA" id="ARBA00022692"/>
    </source>
</evidence>
<keyword evidence="12" id="KW-1185">Reference proteome</keyword>
<evidence type="ECO:0000256" key="8">
    <source>
        <dbReference type="SAM" id="Phobius"/>
    </source>
</evidence>
<evidence type="ECO:0000256" key="9">
    <source>
        <dbReference type="SAM" id="SignalP"/>
    </source>
</evidence>
<evidence type="ECO:0000256" key="2">
    <source>
        <dbReference type="ARBA" id="ARBA00007104"/>
    </source>
</evidence>
<evidence type="ECO:0000256" key="5">
    <source>
        <dbReference type="ARBA" id="ARBA00022989"/>
    </source>
</evidence>
<reference evidence="12" key="1">
    <citation type="submission" date="2016-05" db="EMBL/GenBank/DDBJ databases">
        <title>Comparative genomics of biotechnologically important yeasts.</title>
        <authorList>
            <consortium name="DOE Joint Genome Institute"/>
            <person name="Riley R."/>
            <person name="Haridas S."/>
            <person name="Wolfe K.H."/>
            <person name="Lopes M.R."/>
            <person name="Hittinger C.T."/>
            <person name="Goker M."/>
            <person name="Salamov A."/>
            <person name="Wisecaver J."/>
            <person name="Long T.M."/>
            <person name="Aerts A.L."/>
            <person name="Barry K."/>
            <person name="Choi C."/>
            <person name="Clum A."/>
            <person name="Coughlan A.Y."/>
            <person name="Deshpande S."/>
            <person name="Douglass A.P."/>
            <person name="Hanson S.J."/>
            <person name="Klenk H.-P."/>
            <person name="Labutti K."/>
            <person name="Lapidus A."/>
            <person name="Lindquist E."/>
            <person name="Lipzen A."/>
            <person name="Meier-Kolthoff J.P."/>
            <person name="Ohm R.A."/>
            <person name="Otillar R.P."/>
            <person name="Pangilinan J."/>
            <person name="Peng Y."/>
            <person name="Rokas A."/>
            <person name="Rosa C.A."/>
            <person name="Scheuner C."/>
            <person name="Sibirny A.A."/>
            <person name="Slot J.C."/>
            <person name="Stielow J.B."/>
            <person name="Sun H."/>
            <person name="Kurtzman C.P."/>
            <person name="Blackwell M."/>
            <person name="Grigoriev I.V."/>
            <person name="Jeffries T.W."/>
        </authorList>
    </citation>
    <scope>NUCLEOTIDE SEQUENCE [LARGE SCALE GENOMIC DNA]</scope>
    <source>
        <strain evidence="12">NRRL Y-12698</strain>
    </source>
</reference>
<dbReference type="GeneID" id="30150873"/>
<dbReference type="InterPro" id="IPR015720">
    <property type="entry name" value="Emp24-like"/>
</dbReference>
<evidence type="ECO:0000256" key="7">
    <source>
        <dbReference type="RuleBase" id="RU003827"/>
    </source>
</evidence>